<organism evidence="2 3">
    <name type="scientific">Imshaugia aleurites</name>
    <dbReference type="NCBI Taxonomy" id="172621"/>
    <lineage>
        <taxon>Eukaryota</taxon>
        <taxon>Fungi</taxon>
        <taxon>Dikarya</taxon>
        <taxon>Ascomycota</taxon>
        <taxon>Pezizomycotina</taxon>
        <taxon>Lecanoromycetes</taxon>
        <taxon>OSLEUM clade</taxon>
        <taxon>Lecanoromycetidae</taxon>
        <taxon>Lecanorales</taxon>
        <taxon>Lecanorineae</taxon>
        <taxon>Parmeliaceae</taxon>
        <taxon>Imshaugia</taxon>
    </lineage>
</organism>
<proteinExistence type="predicted"/>
<evidence type="ECO:0000256" key="1">
    <source>
        <dbReference type="SAM" id="MobiDB-lite"/>
    </source>
</evidence>
<evidence type="ECO:0000313" key="2">
    <source>
        <dbReference type="EMBL" id="CAF9925380.1"/>
    </source>
</evidence>
<dbReference type="EMBL" id="CAJPDT010000039">
    <property type="protein sequence ID" value="CAF9925380.1"/>
    <property type="molecule type" value="Genomic_DNA"/>
</dbReference>
<comment type="caution">
    <text evidence="2">The sequence shown here is derived from an EMBL/GenBank/DDBJ whole genome shotgun (WGS) entry which is preliminary data.</text>
</comment>
<name>A0A8H3FKG4_9LECA</name>
<reference evidence="2" key="1">
    <citation type="submission" date="2021-03" db="EMBL/GenBank/DDBJ databases">
        <authorList>
            <person name="Tagirdzhanova G."/>
        </authorList>
    </citation>
    <scope>NUCLEOTIDE SEQUENCE</scope>
</reference>
<sequence>MKFFTRFLAFPLELRNRIYASHFRPFTLPPFIFTSHQIHTEPPRFLRPNATYKPLTTEHFVDYLTTLMPPSLAQLRHISVCSYPLPLYPNDDDFRYSHTHLFSSLLPLFPGLRLDTLKVIDAFHLRGTYTYQDPWGHNATYLDLEEMIKNGKGWKELYSEVQVIAGSDGTVTRKEMIRRSTQPETWDKMIKERDGAESGARVEMWTSEEEGVWEKVEGEYNTDLEEKEEKGDGDSEAEDEPGKDLAHSCSSEVLSLGRPGDDKTPSIEVGIRRGREAQYVQDGRPVNEHQQSRKLREIFEKPGWKEIKARGLFISGAENDPWAHL</sequence>
<accession>A0A8H3FKG4</accession>
<evidence type="ECO:0000313" key="3">
    <source>
        <dbReference type="Proteomes" id="UP000664534"/>
    </source>
</evidence>
<dbReference type="Proteomes" id="UP000664534">
    <property type="component" value="Unassembled WGS sequence"/>
</dbReference>
<gene>
    <name evidence="2" type="ORF">IMSHALPRED_006458</name>
</gene>
<protein>
    <submittedName>
        <fullName evidence="2">Uncharacterized protein</fullName>
    </submittedName>
</protein>
<feature type="region of interest" description="Disordered" evidence="1">
    <location>
        <begin position="215"/>
        <end position="246"/>
    </location>
</feature>
<dbReference type="AlphaFoldDB" id="A0A8H3FKG4"/>
<keyword evidence="3" id="KW-1185">Reference proteome</keyword>
<dbReference type="OrthoDB" id="72726at2759"/>